<dbReference type="GO" id="GO:0005524">
    <property type="term" value="F:ATP binding"/>
    <property type="evidence" value="ECO:0007669"/>
    <property type="project" value="UniProtKB-KW"/>
</dbReference>
<dbReference type="Gene3D" id="3.40.50.300">
    <property type="entry name" value="P-loop containing nucleotide triphosphate hydrolases"/>
    <property type="match status" value="1"/>
</dbReference>
<dbReference type="InterPro" id="IPR017871">
    <property type="entry name" value="ABC_transporter-like_CS"/>
</dbReference>
<keyword evidence="1" id="KW-0813">Transport</keyword>
<dbReference type="GO" id="GO:0016887">
    <property type="term" value="F:ATP hydrolysis activity"/>
    <property type="evidence" value="ECO:0007669"/>
    <property type="project" value="InterPro"/>
</dbReference>
<dbReference type="AlphaFoldDB" id="A0A6G4UZQ9"/>
<evidence type="ECO:0000259" key="4">
    <source>
        <dbReference type="PROSITE" id="PS50893"/>
    </source>
</evidence>
<dbReference type="Pfam" id="PF00005">
    <property type="entry name" value="ABC_tran"/>
    <property type="match status" value="1"/>
</dbReference>
<keyword evidence="2" id="KW-0547">Nucleotide-binding</keyword>
<evidence type="ECO:0000256" key="1">
    <source>
        <dbReference type="ARBA" id="ARBA00022448"/>
    </source>
</evidence>
<evidence type="ECO:0000313" key="5">
    <source>
        <dbReference type="EMBL" id="NGO07239.1"/>
    </source>
</evidence>
<dbReference type="RefSeq" id="WP_165255351.1">
    <property type="nucleotide sequence ID" value="NZ_JAAKZY010000012.1"/>
</dbReference>
<evidence type="ECO:0000256" key="3">
    <source>
        <dbReference type="ARBA" id="ARBA00022840"/>
    </source>
</evidence>
<dbReference type="SUPFAM" id="SSF52540">
    <property type="entry name" value="P-loop containing nucleoside triphosphate hydrolases"/>
    <property type="match status" value="1"/>
</dbReference>
<proteinExistence type="predicted"/>
<dbReference type="PROSITE" id="PS00211">
    <property type="entry name" value="ABC_TRANSPORTER_1"/>
    <property type="match status" value="1"/>
</dbReference>
<reference evidence="5 6" key="1">
    <citation type="submission" date="2020-02" db="EMBL/GenBank/DDBJ databases">
        <title>Whole-genome analyses of novel actinobacteria.</title>
        <authorList>
            <person name="Sahin N."/>
            <person name="Gencbay T."/>
        </authorList>
    </citation>
    <scope>NUCLEOTIDE SEQUENCE [LARGE SCALE GENOMIC DNA]</scope>
    <source>
        <strain evidence="5 6">HC44</strain>
    </source>
</reference>
<sequence>MIEIRGVTKKFTGREGSEVHALKDVDLTVGDNEFLTVLGPSGCGKTTLLRAIAGLIDWDQGDILVDGEPVRRPGPDRAMVFQNFALLPWATVLDNVAFGLELRGESRAVRHEKARELIELVGLGGFESRLPGELSGGMQQRVGLARALAVEPNVLLMDEPFGALDEQTRRILQEELLSIWERRRLTVVFITHSMEEAVLLGDRVVLMSPRPGRIAEIVPIGIPRPRSADVGGLEQSPEFTAITSRLWESLRTMHPDHRTAARAAAAQEVAG</sequence>
<dbReference type="SMART" id="SM00382">
    <property type="entry name" value="AAA"/>
    <property type="match status" value="1"/>
</dbReference>
<gene>
    <name evidence="5" type="ORF">G5C60_06145</name>
</gene>
<evidence type="ECO:0000313" key="6">
    <source>
        <dbReference type="Proteomes" id="UP000472335"/>
    </source>
</evidence>
<feature type="domain" description="ABC transporter" evidence="4">
    <location>
        <begin position="2"/>
        <end position="234"/>
    </location>
</feature>
<dbReference type="PANTHER" id="PTHR42788:SF13">
    <property type="entry name" value="ALIPHATIC SULFONATES IMPORT ATP-BINDING PROTEIN SSUB"/>
    <property type="match status" value="1"/>
</dbReference>
<keyword evidence="6" id="KW-1185">Reference proteome</keyword>
<dbReference type="InterPro" id="IPR050166">
    <property type="entry name" value="ABC_transporter_ATP-bind"/>
</dbReference>
<keyword evidence="3 5" id="KW-0067">ATP-binding</keyword>
<comment type="caution">
    <text evidence="5">The sequence shown here is derived from an EMBL/GenBank/DDBJ whole genome shotgun (WGS) entry which is preliminary data.</text>
</comment>
<dbReference type="CDD" id="cd03293">
    <property type="entry name" value="ABC_NrtD_SsuB_transporters"/>
    <property type="match status" value="1"/>
</dbReference>
<accession>A0A6G4UZQ9</accession>
<organism evidence="5 6">
    <name type="scientific">Streptomyces scabichelini</name>
    <dbReference type="NCBI Taxonomy" id="2711217"/>
    <lineage>
        <taxon>Bacteria</taxon>
        <taxon>Bacillati</taxon>
        <taxon>Actinomycetota</taxon>
        <taxon>Actinomycetes</taxon>
        <taxon>Kitasatosporales</taxon>
        <taxon>Streptomycetaceae</taxon>
        <taxon>Streptomyces</taxon>
    </lineage>
</organism>
<dbReference type="PANTHER" id="PTHR42788">
    <property type="entry name" value="TAURINE IMPORT ATP-BINDING PROTEIN-RELATED"/>
    <property type="match status" value="1"/>
</dbReference>
<dbReference type="PROSITE" id="PS50893">
    <property type="entry name" value="ABC_TRANSPORTER_2"/>
    <property type="match status" value="1"/>
</dbReference>
<name>A0A6G4UZQ9_9ACTN</name>
<dbReference type="InterPro" id="IPR003593">
    <property type="entry name" value="AAA+_ATPase"/>
</dbReference>
<dbReference type="EMBL" id="JAAKZY010000012">
    <property type="protein sequence ID" value="NGO07239.1"/>
    <property type="molecule type" value="Genomic_DNA"/>
</dbReference>
<evidence type="ECO:0000256" key="2">
    <source>
        <dbReference type="ARBA" id="ARBA00022741"/>
    </source>
</evidence>
<dbReference type="Proteomes" id="UP000472335">
    <property type="component" value="Unassembled WGS sequence"/>
</dbReference>
<dbReference type="InterPro" id="IPR027417">
    <property type="entry name" value="P-loop_NTPase"/>
</dbReference>
<dbReference type="InterPro" id="IPR003439">
    <property type="entry name" value="ABC_transporter-like_ATP-bd"/>
</dbReference>
<protein>
    <submittedName>
        <fullName evidence="5">ABC transporter ATP-binding protein</fullName>
    </submittedName>
</protein>